<organism evidence="1 2">
    <name type="scientific">Flavobacterium ichthyis</name>
    <dbReference type="NCBI Taxonomy" id="2698827"/>
    <lineage>
        <taxon>Bacteria</taxon>
        <taxon>Pseudomonadati</taxon>
        <taxon>Bacteroidota</taxon>
        <taxon>Flavobacteriia</taxon>
        <taxon>Flavobacteriales</taxon>
        <taxon>Flavobacteriaceae</taxon>
        <taxon>Flavobacterium</taxon>
    </lineage>
</organism>
<dbReference type="InterPro" id="IPR013211">
    <property type="entry name" value="LVIVD"/>
</dbReference>
<dbReference type="Proteomes" id="UP000798602">
    <property type="component" value="Unassembled WGS sequence"/>
</dbReference>
<comment type="caution">
    <text evidence="1">The sequence shown here is derived from an EMBL/GenBank/DDBJ whole genome shotgun (WGS) entry which is preliminary data.</text>
</comment>
<evidence type="ECO:0000313" key="2">
    <source>
        <dbReference type="Proteomes" id="UP000798602"/>
    </source>
</evidence>
<sequence length="228" mass="25163">MGCSADSDSNSRIDGVGGSLAIFALSGNYLYTVDESKLNVFSLLNQNEPVKVNDIPIGWNIETLFANGDKLYIGSRNGMFIYSIANPENPVKLSEAQHFTACDPVVANDTHSFVTLHSNTNCGNNLNVLMVYETTDATNPQLIHQRNLVSPKGLGLYDNYLFVCDDVIKIFDVRNPENPVLVKSLNVQAFDVIITGNNLFTIGENDLQRFSLNPSDVNDIEHLSQINF</sequence>
<accession>A0ABW9ZBQ8</accession>
<proteinExistence type="predicted"/>
<reference evidence="2" key="1">
    <citation type="submission" date="2020-01" db="EMBL/GenBank/DDBJ databases">
        <title>Sphingomonas sp. strain CSW-10.</title>
        <authorList>
            <person name="Chen W.-M."/>
        </authorList>
    </citation>
    <scope>NUCLEOTIDE SEQUENCE [LARGE SCALE GENOMIC DNA]</scope>
    <source>
        <strain evidence="2">NST-5</strain>
    </source>
</reference>
<evidence type="ECO:0008006" key="3">
    <source>
        <dbReference type="Google" id="ProtNLM"/>
    </source>
</evidence>
<dbReference type="EMBL" id="JAABLM010000004">
    <property type="protein sequence ID" value="NBL64530.1"/>
    <property type="molecule type" value="Genomic_DNA"/>
</dbReference>
<gene>
    <name evidence="1" type="ORF">GV828_04865</name>
</gene>
<dbReference type="SUPFAM" id="SSF101908">
    <property type="entry name" value="Putative isomerase YbhE"/>
    <property type="match status" value="1"/>
</dbReference>
<keyword evidence="2" id="KW-1185">Reference proteome</keyword>
<name>A0ABW9ZBQ8_9FLAO</name>
<dbReference type="Pfam" id="PF08309">
    <property type="entry name" value="LVIVD"/>
    <property type="match status" value="1"/>
</dbReference>
<protein>
    <recommendedName>
        <fullName evidence="3">LVIVD repeat-containing protein</fullName>
    </recommendedName>
</protein>
<evidence type="ECO:0000313" key="1">
    <source>
        <dbReference type="EMBL" id="NBL64530.1"/>
    </source>
</evidence>